<evidence type="ECO:0000256" key="3">
    <source>
        <dbReference type="ARBA" id="ARBA00023157"/>
    </source>
</evidence>
<feature type="domain" description="BPTI/Kunitz inhibitor" evidence="5">
    <location>
        <begin position="35"/>
        <end position="85"/>
    </location>
</feature>
<feature type="signal peptide" evidence="4">
    <location>
        <begin position="1"/>
        <end position="32"/>
    </location>
</feature>
<keyword evidence="1" id="KW-0646">Protease inhibitor</keyword>
<dbReference type="PROSITE" id="PS50279">
    <property type="entry name" value="BPTI_KUNITZ_2"/>
    <property type="match status" value="1"/>
</dbReference>
<sequence>MNKRSKQKKETNKNKVLCFSVLILGLCAVVQSERCGAEPDVGPCKAAFQHWYYNRETTSCQPFIYGGCSGNKNNYVSKESCTAACTGKKHTCLRLRR</sequence>
<dbReference type="PANTHER" id="PTHR47247:SF1">
    <property type="entry name" value="KUNITZ-TYPE PROTEASE INHIBITOR 2"/>
    <property type="match status" value="1"/>
</dbReference>
<evidence type="ECO:0000256" key="2">
    <source>
        <dbReference type="ARBA" id="ARBA00022900"/>
    </source>
</evidence>
<evidence type="ECO:0000256" key="1">
    <source>
        <dbReference type="ARBA" id="ARBA00022690"/>
    </source>
</evidence>
<dbReference type="FunFam" id="4.10.410.10:FF:000004">
    <property type="entry name" value="Tissue factor pathway inhibitor"/>
    <property type="match status" value="1"/>
</dbReference>
<dbReference type="PANTHER" id="PTHR47247">
    <property type="entry name" value="KUNITZ-TYPE PROTEASE INHIBITOR 2"/>
    <property type="match status" value="1"/>
</dbReference>
<dbReference type="InterPro" id="IPR036880">
    <property type="entry name" value="Kunitz_BPTI_sf"/>
</dbReference>
<keyword evidence="7" id="KW-1185">Reference proteome</keyword>
<dbReference type="Gene3D" id="4.10.410.10">
    <property type="entry name" value="Pancreatic trypsin inhibitor Kunitz domain"/>
    <property type="match status" value="1"/>
</dbReference>
<name>A0A3Q4B4Y8_MOLML</name>
<dbReference type="InterPro" id="IPR002223">
    <property type="entry name" value="Kunitz_BPTI"/>
</dbReference>
<evidence type="ECO:0000259" key="5">
    <source>
        <dbReference type="PROSITE" id="PS50279"/>
    </source>
</evidence>
<dbReference type="SUPFAM" id="SSF57362">
    <property type="entry name" value="BPTI-like"/>
    <property type="match status" value="1"/>
</dbReference>
<evidence type="ECO:0000313" key="6">
    <source>
        <dbReference type="Ensembl" id="ENSMMOP00000012650.1"/>
    </source>
</evidence>
<dbReference type="Ensembl" id="ENSMMOT00000012860.1">
    <property type="protein sequence ID" value="ENSMMOP00000012650.1"/>
    <property type="gene ID" value="ENSMMOG00000009719.1"/>
</dbReference>
<organism evidence="6 7">
    <name type="scientific">Mola mola</name>
    <name type="common">Ocean sunfish</name>
    <name type="synonym">Tetraodon mola</name>
    <dbReference type="NCBI Taxonomy" id="94237"/>
    <lineage>
        <taxon>Eukaryota</taxon>
        <taxon>Metazoa</taxon>
        <taxon>Chordata</taxon>
        <taxon>Craniata</taxon>
        <taxon>Vertebrata</taxon>
        <taxon>Euteleostomi</taxon>
        <taxon>Actinopterygii</taxon>
        <taxon>Neopterygii</taxon>
        <taxon>Teleostei</taxon>
        <taxon>Neoteleostei</taxon>
        <taxon>Acanthomorphata</taxon>
        <taxon>Eupercaria</taxon>
        <taxon>Tetraodontiformes</taxon>
        <taxon>Molidae</taxon>
        <taxon>Mola</taxon>
    </lineage>
</organism>
<keyword evidence="2" id="KW-0722">Serine protease inhibitor</keyword>
<reference evidence="6" key="2">
    <citation type="submission" date="2025-09" db="UniProtKB">
        <authorList>
            <consortium name="Ensembl"/>
        </authorList>
    </citation>
    <scope>IDENTIFICATION</scope>
</reference>
<accession>A0A3Q4B4Y8</accession>
<reference evidence="6" key="1">
    <citation type="submission" date="2025-08" db="UniProtKB">
        <authorList>
            <consortium name="Ensembl"/>
        </authorList>
    </citation>
    <scope>IDENTIFICATION</scope>
</reference>
<keyword evidence="4" id="KW-0732">Signal</keyword>
<dbReference type="Proteomes" id="UP000261620">
    <property type="component" value="Unplaced"/>
</dbReference>
<protein>
    <recommendedName>
        <fullName evidence="5">BPTI/Kunitz inhibitor domain-containing protein</fullName>
    </recommendedName>
</protein>
<dbReference type="Pfam" id="PF00014">
    <property type="entry name" value="Kunitz_BPTI"/>
    <property type="match status" value="1"/>
</dbReference>
<dbReference type="OMA" id="NANTFNQ"/>
<proteinExistence type="predicted"/>
<evidence type="ECO:0000256" key="4">
    <source>
        <dbReference type="SAM" id="SignalP"/>
    </source>
</evidence>
<feature type="chain" id="PRO_5018653041" description="BPTI/Kunitz inhibitor domain-containing protein" evidence="4">
    <location>
        <begin position="33"/>
        <end position="97"/>
    </location>
</feature>
<dbReference type="PROSITE" id="PS00280">
    <property type="entry name" value="BPTI_KUNITZ_1"/>
    <property type="match status" value="1"/>
</dbReference>
<dbReference type="InterPro" id="IPR020901">
    <property type="entry name" value="Prtase_inh_Kunz-CS"/>
</dbReference>
<dbReference type="PRINTS" id="PR00759">
    <property type="entry name" value="BASICPTASE"/>
</dbReference>
<evidence type="ECO:0000313" key="7">
    <source>
        <dbReference type="Proteomes" id="UP000261620"/>
    </source>
</evidence>
<keyword evidence="3" id="KW-1015">Disulfide bond</keyword>
<dbReference type="SMART" id="SM00131">
    <property type="entry name" value="KU"/>
    <property type="match status" value="1"/>
</dbReference>
<dbReference type="AlphaFoldDB" id="A0A3Q4B4Y8"/>
<dbReference type="GO" id="GO:0004867">
    <property type="term" value="F:serine-type endopeptidase inhibitor activity"/>
    <property type="evidence" value="ECO:0007669"/>
    <property type="project" value="UniProtKB-KW"/>
</dbReference>